<comment type="caution">
    <text evidence="5">The sequence shown here is derived from an EMBL/GenBank/DDBJ whole genome shotgun (WGS) entry which is preliminary data.</text>
</comment>
<keyword evidence="1" id="KW-0805">Transcription regulation</keyword>
<keyword evidence="2" id="KW-0238">DNA-binding</keyword>
<reference evidence="5" key="1">
    <citation type="journal article" date="2014" name="Int. J. Syst. Evol. Microbiol.">
        <title>Complete genome sequence of Corynebacterium casei LMG S-19264T (=DSM 44701T), isolated from a smear-ripened cheese.</title>
        <authorList>
            <consortium name="US DOE Joint Genome Institute (JGI-PGF)"/>
            <person name="Walter F."/>
            <person name="Albersmeier A."/>
            <person name="Kalinowski J."/>
            <person name="Ruckert C."/>
        </authorList>
    </citation>
    <scope>NUCLEOTIDE SEQUENCE</scope>
    <source>
        <strain evidence="5">JCM 30078</strain>
    </source>
</reference>
<protein>
    <submittedName>
        <fullName evidence="5">MarR family transcriptional regulator</fullName>
    </submittedName>
</protein>
<organism evidence="5 6">
    <name type="scientific">Pseudomonas matsuisoli</name>
    <dbReference type="NCBI Taxonomy" id="1515666"/>
    <lineage>
        <taxon>Bacteria</taxon>
        <taxon>Pseudomonadati</taxon>
        <taxon>Pseudomonadota</taxon>
        <taxon>Gammaproteobacteria</taxon>
        <taxon>Pseudomonadales</taxon>
        <taxon>Pseudomonadaceae</taxon>
        <taxon>Pseudomonas</taxon>
    </lineage>
</organism>
<dbReference type="Pfam" id="PF12802">
    <property type="entry name" value="MarR_2"/>
    <property type="match status" value="1"/>
</dbReference>
<evidence type="ECO:0000313" key="6">
    <source>
        <dbReference type="Proteomes" id="UP000635983"/>
    </source>
</evidence>
<name>A0A917URN8_9PSED</name>
<evidence type="ECO:0000256" key="1">
    <source>
        <dbReference type="ARBA" id="ARBA00023015"/>
    </source>
</evidence>
<dbReference type="SUPFAM" id="SSF46785">
    <property type="entry name" value="Winged helix' DNA-binding domain"/>
    <property type="match status" value="1"/>
</dbReference>
<dbReference type="RefSeq" id="WP_188981283.1">
    <property type="nucleotide sequence ID" value="NZ_BMPO01000001.1"/>
</dbReference>
<dbReference type="InterPro" id="IPR000835">
    <property type="entry name" value="HTH_MarR-typ"/>
</dbReference>
<dbReference type="GO" id="GO:0006950">
    <property type="term" value="P:response to stress"/>
    <property type="evidence" value="ECO:0007669"/>
    <property type="project" value="TreeGrafter"/>
</dbReference>
<dbReference type="PROSITE" id="PS50995">
    <property type="entry name" value="HTH_MARR_2"/>
    <property type="match status" value="1"/>
</dbReference>
<dbReference type="EMBL" id="BMPO01000001">
    <property type="protein sequence ID" value="GGJ79956.1"/>
    <property type="molecule type" value="Genomic_DNA"/>
</dbReference>
<dbReference type="PANTHER" id="PTHR33164:SF64">
    <property type="entry name" value="TRANSCRIPTIONAL REGULATOR SLYA"/>
    <property type="match status" value="1"/>
</dbReference>
<dbReference type="SMART" id="SM00347">
    <property type="entry name" value="HTH_MARR"/>
    <property type="match status" value="1"/>
</dbReference>
<evidence type="ECO:0000256" key="3">
    <source>
        <dbReference type="ARBA" id="ARBA00023163"/>
    </source>
</evidence>
<dbReference type="PANTHER" id="PTHR33164">
    <property type="entry name" value="TRANSCRIPTIONAL REGULATOR, MARR FAMILY"/>
    <property type="match status" value="1"/>
</dbReference>
<keyword evidence="6" id="KW-1185">Reference proteome</keyword>
<proteinExistence type="predicted"/>
<reference evidence="5" key="2">
    <citation type="submission" date="2020-09" db="EMBL/GenBank/DDBJ databases">
        <authorList>
            <person name="Sun Q."/>
            <person name="Ohkuma M."/>
        </authorList>
    </citation>
    <scope>NUCLEOTIDE SEQUENCE</scope>
    <source>
        <strain evidence="5">JCM 30078</strain>
    </source>
</reference>
<sequence>MSYPDQHRFAMQLAWLSRAWRAELDRRLAGLGLSQARWLVLMHLNRFPEMPTQRELAKSVGVEGPTLARLLDGLEAQGLVKRIGVPEDRRAKKIALEDKARPLIEKIETISREVRQDSFAGISEDDLKRCQQVHAHILSNLEKR</sequence>
<evidence type="ECO:0000313" key="5">
    <source>
        <dbReference type="EMBL" id="GGJ79956.1"/>
    </source>
</evidence>
<keyword evidence="3" id="KW-0804">Transcription</keyword>
<feature type="domain" description="HTH marR-type" evidence="4">
    <location>
        <begin position="6"/>
        <end position="144"/>
    </location>
</feature>
<accession>A0A917URN8</accession>
<dbReference type="InterPro" id="IPR036388">
    <property type="entry name" value="WH-like_DNA-bd_sf"/>
</dbReference>
<gene>
    <name evidence="5" type="ORF">GCM10009304_02090</name>
</gene>
<dbReference type="InterPro" id="IPR036390">
    <property type="entry name" value="WH_DNA-bd_sf"/>
</dbReference>
<dbReference type="AlphaFoldDB" id="A0A917URN8"/>
<dbReference type="PRINTS" id="PR00598">
    <property type="entry name" value="HTHMARR"/>
</dbReference>
<evidence type="ECO:0000256" key="2">
    <source>
        <dbReference type="ARBA" id="ARBA00023125"/>
    </source>
</evidence>
<dbReference type="Gene3D" id="1.10.10.10">
    <property type="entry name" value="Winged helix-like DNA-binding domain superfamily/Winged helix DNA-binding domain"/>
    <property type="match status" value="1"/>
</dbReference>
<evidence type="ECO:0000259" key="4">
    <source>
        <dbReference type="PROSITE" id="PS50995"/>
    </source>
</evidence>
<dbReference type="InterPro" id="IPR039422">
    <property type="entry name" value="MarR/SlyA-like"/>
</dbReference>
<dbReference type="GO" id="GO:0003700">
    <property type="term" value="F:DNA-binding transcription factor activity"/>
    <property type="evidence" value="ECO:0007669"/>
    <property type="project" value="InterPro"/>
</dbReference>
<dbReference type="Proteomes" id="UP000635983">
    <property type="component" value="Unassembled WGS sequence"/>
</dbReference>
<dbReference type="GO" id="GO:0003677">
    <property type="term" value="F:DNA binding"/>
    <property type="evidence" value="ECO:0007669"/>
    <property type="project" value="UniProtKB-KW"/>
</dbReference>